<proteinExistence type="predicted"/>
<organism evidence="1 2">
    <name type="scientific">Micromonospora thermarum</name>
    <dbReference type="NCBI Taxonomy" id="2720024"/>
    <lineage>
        <taxon>Bacteria</taxon>
        <taxon>Bacillati</taxon>
        <taxon>Actinomycetota</taxon>
        <taxon>Actinomycetes</taxon>
        <taxon>Micromonosporales</taxon>
        <taxon>Micromonosporaceae</taxon>
        <taxon>Micromonospora</taxon>
    </lineage>
</organism>
<evidence type="ECO:0000313" key="1">
    <source>
        <dbReference type="EMBL" id="NJP30608.1"/>
    </source>
</evidence>
<evidence type="ECO:0000313" key="2">
    <source>
        <dbReference type="Proteomes" id="UP000783871"/>
    </source>
</evidence>
<dbReference type="Proteomes" id="UP000783871">
    <property type="component" value="Unassembled WGS sequence"/>
</dbReference>
<comment type="caution">
    <text evidence="1">The sequence shown here is derived from an EMBL/GenBank/DDBJ whole genome shotgun (WGS) entry which is preliminary data.</text>
</comment>
<dbReference type="EMBL" id="JAATEO010000001">
    <property type="protein sequence ID" value="NJP30608.1"/>
    <property type="molecule type" value="Genomic_DNA"/>
</dbReference>
<keyword evidence="2" id="KW-1185">Reference proteome</keyword>
<sequence length="130" mass="14235">MTPTRPVEPPVRFADAEKINPFKLLLDLHDCAVARTATSGRDDALAELALSAAVVSWWTRWQPSMIHAALRAGADLTDIADATGLGASEVVRRWQRWADVQMRLDIGGRPSVDPAEVQAIERRLGPGVNR</sequence>
<accession>A0ABX0Z3G1</accession>
<reference evidence="1 2" key="1">
    <citation type="submission" date="2020-03" db="EMBL/GenBank/DDBJ databases">
        <title>WGS of actinomycetes isolated from Thailand.</title>
        <authorList>
            <person name="Thawai C."/>
        </authorList>
    </citation>
    <scope>NUCLEOTIDE SEQUENCE [LARGE SCALE GENOMIC DNA]</scope>
    <source>
        <strain evidence="1 2">HSS6-12</strain>
    </source>
</reference>
<gene>
    <name evidence="1" type="ORF">HCJ94_01015</name>
</gene>
<name>A0ABX0Z3G1_9ACTN</name>
<protein>
    <submittedName>
        <fullName evidence="1">Uncharacterized protein</fullName>
    </submittedName>
</protein>
<dbReference type="RefSeq" id="WP_167999030.1">
    <property type="nucleotide sequence ID" value="NZ_JAATEO010000001.1"/>
</dbReference>